<dbReference type="InterPro" id="IPR044141">
    <property type="entry name" value="AhpF_NTD_C"/>
</dbReference>
<dbReference type="NCBIfam" id="TIGR03140">
    <property type="entry name" value="AhpF"/>
    <property type="match status" value="1"/>
</dbReference>
<comment type="subunit">
    <text evidence="2">Homodimer.</text>
</comment>
<dbReference type="EC" id="1.8.1.-" evidence="13"/>
<evidence type="ECO:0000256" key="7">
    <source>
        <dbReference type="ARBA" id="ARBA00023157"/>
    </source>
</evidence>
<dbReference type="InterPro" id="IPR044142">
    <property type="entry name" value="AhpF_NTD_N"/>
</dbReference>
<dbReference type="InterPro" id="IPR036249">
    <property type="entry name" value="Thioredoxin-like_sf"/>
</dbReference>
<comment type="caution">
    <text evidence="13">The sequence shown here is derived from an EMBL/GenBank/DDBJ whole genome shotgun (WGS) entry which is preliminary data.</text>
</comment>
<proteinExistence type="inferred from homology"/>
<sequence>MVLDSEIKVQLSEYLKLMEDEVLIKVSAGADQVSKDMTELIQELQVMSSKIKIEQTVLPRTPSFCINRVGEDTGVTFAGVPLGHEFTSLVLALLQVSGRAPKADQKTIDQIKNIKGTYHFETYISLSCHNCPEVVQAFNLMSVLNPSISHTMIDGAAYKEEVESKNIMAVPSIYLNGEVFGSGRMTLDEILVKLGSAPDTMEFDEKEPFDVLVVGGGPAGCSAAVYAARKGIRTGIVAERFGGQVRDTLGIENLISVPYIEGPKLADNLEAHVRNYNVDIITAQQVASIKKNEYVEVTLANGSVLKAKTVIIATGARWRNTGVPGEAEFKNKGVAYCPHCDGPLFQGKEIAVIGGGNSGIEAAIDLAGIAKHVTVLEFMPELKADAVLQKRLYSLSNISVIKNAQLTEITGTDKVDGINYKKRETGEEQHINLQGVFVQIGLVPNTEWLKDTLERNRMGEIVVDDHNATSIPGVFAAGDCMNSPYKQIIISMGSGANAALSAFDYMIRNEA</sequence>
<evidence type="ECO:0000259" key="11">
    <source>
        <dbReference type="Pfam" id="PF07992"/>
    </source>
</evidence>
<feature type="disulfide bond" description="Redox-active" evidence="10">
    <location>
        <begin position="337"/>
        <end position="340"/>
    </location>
</feature>
<dbReference type="SUPFAM" id="SSF51905">
    <property type="entry name" value="FAD/NAD(P)-binding domain"/>
    <property type="match status" value="1"/>
</dbReference>
<dbReference type="RefSeq" id="WP_197662354.1">
    <property type="nucleotide sequence ID" value="NZ_JAEAGR010000017.1"/>
</dbReference>
<dbReference type="CDD" id="cd02974">
    <property type="entry name" value="AhpF_NTD_N"/>
    <property type="match status" value="1"/>
</dbReference>
<name>A0A8J7L0D5_9FIRM</name>
<dbReference type="GO" id="GO:0000302">
    <property type="term" value="P:response to reactive oxygen species"/>
    <property type="evidence" value="ECO:0007669"/>
    <property type="project" value="InterPro"/>
</dbReference>
<keyword evidence="9" id="KW-0521">NADP</keyword>
<keyword evidence="4 9" id="KW-0274">FAD</keyword>
<dbReference type="GO" id="GO:0005829">
    <property type="term" value="C:cytosol"/>
    <property type="evidence" value="ECO:0007669"/>
    <property type="project" value="UniProtKB-ARBA"/>
</dbReference>
<evidence type="ECO:0000256" key="9">
    <source>
        <dbReference type="PIRSR" id="PIRSR000238-1"/>
    </source>
</evidence>
<evidence type="ECO:0000313" key="14">
    <source>
        <dbReference type="Proteomes" id="UP000623269"/>
    </source>
</evidence>
<dbReference type="PRINTS" id="PR00368">
    <property type="entry name" value="FADPNR"/>
</dbReference>
<evidence type="ECO:0000256" key="5">
    <source>
        <dbReference type="ARBA" id="ARBA00023002"/>
    </source>
</evidence>
<dbReference type="GO" id="GO:0032991">
    <property type="term" value="C:protein-containing complex"/>
    <property type="evidence" value="ECO:0007669"/>
    <property type="project" value="UniProtKB-ARBA"/>
</dbReference>
<organism evidence="13 14">
    <name type="scientific">Mobilitalea sibirica</name>
    <dbReference type="NCBI Taxonomy" id="1462919"/>
    <lineage>
        <taxon>Bacteria</taxon>
        <taxon>Bacillati</taxon>
        <taxon>Bacillota</taxon>
        <taxon>Clostridia</taxon>
        <taxon>Lachnospirales</taxon>
        <taxon>Lachnospiraceae</taxon>
        <taxon>Mobilitalea</taxon>
    </lineage>
</organism>
<evidence type="ECO:0000313" key="13">
    <source>
        <dbReference type="EMBL" id="MBH1942108.1"/>
    </source>
</evidence>
<dbReference type="PRINTS" id="PR00469">
    <property type="entry name" value="PNDRDTASEII"/>
</dbReference>
<keyword evidence="5 13" id="KW-0560">Oxidoreductase</keyword>
<evidence type="ECO:0000259" key="12">
    <source>
        <dbReference type="Pfam" id="PF13192"/>
    </source>
</evidence>
<feature type="binding site" evidence="9">
    <location>
        <begin position="349"/>
        <end position="363"/>
    </location>
    <ligand>
        <name>NAD(+)</name>
        <dbReference type="ChEBI" id="CHEBI:57540"/>
    </ligand>
</feature>
<keyword evidence="14" id="KW-1185">Reference proteome</keyword>
<feature type="binding site" evidence="9">
    <location>
        <begin position="469"/>
        <end position="479"/>
    </location>
    <ligand>
        <name>FAD</name>
        <dbReference type="ChEBI" id="CHEBI:57692"/>
    </ligand>
</feature>
<dbReference type="Gene3D" id="3.40.30.80">
    <property type="match status" value="1"/>
</dbReference>
<dbReference type="GO" id="GO:0051287">
    <property type="term" value="F:NAD binding"/>
    <property type="evidence" value="ECO:0007669"/>
    <property type="project" value="InterPro"/>
</dbReference>
<dbReference type="EMBL" id="JAEAGR010000017">
    <property type="protein sequence ID" value="MBH1942108.1"/>
    <property type="molecule type" value="Genomic_DNA"/>
</dbReference>
<dbReference type="Proteomes" id="UP000623269">
    <property type="component" value="Unassembled WGS sequence"/>
</dbReference>
<dbReference type="InterPro" id="IPR023753">
    <property type="entry name" value="FAD/NAD-binding_dom"/>
</dbReference>
<dbReference type="GO" id="GO:0050660">
    <property type="term" value="F:flavin adenine dinucleotide binding"/>
    <property type="evidence" value="ECO:0007669"/>
    <property type="project" value="InterPro"/>
</dbReference>
<evidence type="ECO:0000256" key="1">
    <source>
        <dbReference type="ARBA" id="ARBA00009333"/>
    </source>
</evidence>
<evidence type="ECO:0000256" key="10">
    <source>
        <dbReference type="PIRSR" id="PIRSR000238-2"/>
    </source>
</evidence>
<evidence type="ECO:0000256" key="4">
    <source>
        <dbReference type="ARBA" id="ARBA00022827"/>
    </source>
</evidence>
<feature type="domain" description="FAD/NAD(P)-binding" evidence="11">
    <location>
        <begin position="209"/>
        <end position="488"/>
    </location>
</feature>
<dbReference type="PROSITE" id="PS00573">
    <property type="entry name" value="PYRIDINE_REDOX_2"/>
    <property type="match status" value="1"/>
</dbReference>
<dbReference type="InterPro" id="IPR036188">
    <property type="entry name" value="FAD/NAD-bd_sf"/>
</dbReference>
<gene>
    <name evidence="13" type="primary">ahpF</name>
    <name evidence="13" type="ORF">I5677_14495</name>
</gene>
<accession>A0A8J7L0D5</accession>
<dbReference type="PANTHER" id="PTHR48105">
    <property type="entry name" value="THIOREDOXIN REDUCTASE 1-RELATED-RELATED"/>
    <property type="match status" value="1"/>
</dbReference>
<dbReference type="Gene3D" id="3.50.50.60">
    <property type="entry name" value="FAD/NAD(P)-binding domain"/>
    <property type="match status" value="2"/>
</dbReference>
<dbReference type="Pfam" id="PF13192">
    <property type="entry name" value="Thioredoxin_3"/>
    <property type="match status" value="1"/>
</dbReference>
<dbReference type="CDD" id="cd03026">
    <property type="entry name" value="AhpF_NTD_C"/>
    <property type="match status" value="1"/>
</dbReference>
<evidence type="ECO:0000256" key="2">
    <source>
        <dbReference type="ARBA" id="ARBA00011738"/>
    </source>
</evidence>
<feature type="binding site" evidence="9">
    <location>
        <begin position="210"/>
        <end position="225"/>
    </location>
    <ligand>
        <name>FAD</name>
        <dbReference type="ChEBI" id="CHEBI:57692"/>
    </ligand>
</feature>
<keyword evidence="6 9" id="KW-0520">NAD</keyword>
<keyword evidence="7 10" id="KW-1015">Disulfide bond</keyword>
<dbReference type="GO" id="GO:0016668">
    <property type="term" value="F:oxidoreductase activity, acting on a sulfur group of donors, NAD(P) as acceptor"/>
    <property type="evidence" value="ECO:0007669"/>
    <property type="project" value="UniProtKB-ARBA"/>
</dbReference>
<keyword evidence="8 10" id="KW-0676">Redox-active center</keyword>
<protein>
    <submittedName>
        <fullName evidence="13">Alkyl hydroperoxide reductase subunit F</fullName>
        <ecNumber evidence="13">1.8.1.-</ecNumber>
    </submittedName>
</protein>
<evidence type="ECO:0000256" key="6">
    <source>
        <dbReference type="ARBA" id="ARBA00023027"/>
    </source>
</evidence>
<dbReference type="PIRSF" id="PIRSF000238">
    <property type="entry name" value="AhpF"/>
    <property type="match status" value="1"/>
</dbReference>
<dbReference type="GO" id="GO:0102039">
    <property type="term" value="F:NADH-dependent peroxiredoxin activity"/>
    <property type="evidence" value="ECO:0007669"/>
    <property type="project" value="InterPro"/>
</dbReference>
<comment type="similarity">
    <text evidence="1">Belongs to the class-II pyridine nucleotide-disulfide oxidoreductase family.</text>
</comment>
<feature type="domain" description="Thioredoxin-like fold" evidence="12">
    <location>
        <begin position="124"/>
        <end position="193"/>
    </location>
</feature>
<reference evidence="13" key="1">
    <citation type="submission" date="2020-12" db="EMBL/GenBank/DDBJ databases">
        <title>M. sibirica DSM 26468T genome.</title>
        <authorList>
            <person name="Thieme N."/>
            <person name="Rettenmaier R."/>
            <person name="Zverlov V."/>
            <person name="Liebl W."/>
        </authorList>
    </citation>
    <scope>NUCLEOTIDE SEQUENCE</scope>
    <source>
        <strain evidence="13">DSM 26468</strain>
    </source>
</reference>
<dbReference type="SUPFAM" id="SSF52833">
    <property type="entry name" value="Thioredoxin-like"/>
    <property type="match status" value="2"/>
</dbReference>
<dbReference type="Pfam" id="PF07992">
    <property type="entry name" value="Pyr_redox_2"/>
    <property type="match status" value="1"/>
</dbReference>
<dbReference type="PROSITE" id="PS51354">
    <property type="entry name" value="GLUTAREDOXIN_2"/>
    <property type="match status" value="1"/>
</dbReference>
<comment type="cofactor">
    <cofactor evidence="9">
        <name>FAD</name>
        <dbReference type="ChEBI" id="CHEBI:57692"/>
    </cofactor>
    <text evidence="9">Binds 1 FAD per subunit.</text>
</comment>
<dbReference type="FunFam" id="3.50.50.60:FF:000007">
    <property type="entry name" value="Alkyl hydroperoxide reductase, F subunit"/>
    <property type="match status" value="1"/>
</dbReference>
<dbReference type="InterPro" id="IPR050097">
    <property type="entry name" value="Ferredoxin-NADP_redctase_2"/>
</dbReference>
<evidence type="ECO:0000256" key="8">
    <source>
        <dbReference type="ARBA" id="ARBA00023284"/>
    </source>
</evidence>
<keyword evidence="3" id="KW-0285">Flavoprotein</keyword>
<dbReference type="InterPro" id="IPR012336">
    <property type="entry name" value="Thioredoxin-like_fold"/>
</dbReference>
<dbReference type="AlphaFoldDB" id="A0A8J7L0D5"/>
<dbReference type="InterPro" id="IPR012081">
    <property type="entry name" value="Alkyl_hydroperoxide_Rdtase_suF"/>
</dbReference>
<evidence type="ECO:0000256" key="3">
    <source>
        <dbReference type="ARBA" id="ARBA00022630"/>
    </source>
</evidence>
<dbReference type="InterPro" id="IPR008255">
    <property type="entry name" value="Pyr_nucl-diS_OxRdtase_2_AS"/>
</dbReference>